<comment type="caution">
    <text evidence="12">The sequence shown here is derived from an EMBL/GenBank/DDBJ whole genome shotgun (WGS) entry which is preliminary data.</text>
</comment>
<dbReference type="AlphaFoldDB" id="A0ABD0XB04"/>
<keyword evidence="7 10" id="KW-0472">Membrane</keyword>
<sequence length="348" mass="39523">MMFCANWILPASLRTSLPENQERKNDKAPSKPPDVCYNVEKVNKEGPHHLMLLWKALDFQDANGLVIGYQVSYRQINHPFLSGTTNTTGLKTVFEVTEDGLEVSVMAYNSAGGSPKYHLMIDQSIHQMLPPVRRLWVNSEEDGLLLQWDIGHISLPVNEVAIEWATNSTHPTTSHWKRVNGSSRSTVLKDNLQPWTIYIVNVYPISYQLCGPPISIYADLKHGALLGVAQLHIEHVTINTVTVQWQWQQMEVLPKVLQYRILLMLGKIPVESFPVWPDVRQHTFFKLLANKDYSIHLVVETSNDNISREIITIKNSDVEASDKNIVTTCLIALLIITIGLFFILYKTV</sequence>
<feature type="domain" description="Fibronectin type-III" evidence="11">
    <location>
        <begin position="33"/>
        <end position="114"/>
    </location>
</feature>
<dbReference type="InterPro" id="IPR036116">
    <property type="entry name" value="FN3_sf"/>
</dbReference>
<reference evidence="12 13" key="1">
    <citation type="submission" date="2024-06" db="EMBL/GenBank/DDBJ databases">
        <authorList>
            <person name="Pan Q."/>
            <person name="Wen M."/>
            <person name="Jouanno E."/>
            <person name="Zahm M."/>
            <person name="Klopp C."/>
            <person name="Cabau C."/>
            <person name="Louis A."/>
            <person name="Berthelot C."/>
            <person name="Parey E."/>
            <person name="Roest Crollius H."/>
            <person name="Montfort J."/>
            <person name="Robinson-Rechavi M."/>
            <person name="Bouchez O."/>
            <person name="Lampietro C."/>
            <person name="Lopez Roques C."/>
            <person name="Donnadieu C."/>
            <person name="Postlethwait J."/>
            <person name="Bobe J."/>
            <person name="Verreycken H."/>
            <person name="Guiguen Y."/>
        </authorList>
    </citation>
    <scope>NUCLEOTIDE SEQUENCE [LARGE SCALE GENOMIC DNA]</scope>
    <source>
        <strain evidence="12">Up_M1</strain>
        <tissue evidence="12">Testis</tissue>
    </source>
</reference>
<dbReference type="InterPro" id="IPR013783">
    <property type="entry name" value="Ig-like_fold"/>
</dbReference>
<accession>A0ABD0XB04</accession>
<evidence type="ECO:0000256" key="6">
    <source>
        <dbReference type="ARBA" id="ARBA00022989"/>
    </source>
</evidence>
<keyword evidence="9" id="KW-0325">Glycoprotein</keyword>
<comment type="similarity">
    <text evidence="2">Belongs to the type I cytokine receptor family. Type 2 subfamily.</text>
</comment>
<evidence type="ECO:0000313" key="13">
    <source>
        <dbReference type="Proteomes" id="UP001557470"/>
    </source>
</evidence>
<feature type="domain" description="Fibronectin type-III" evidence="11">
    <location>
        <begin position="129"/>
        <end position="211"/>
    </location>
</feature>
<keyword evidence="8" id="KW-0675">Receptor</keyword>
<dbReference type="PANTHER" id="PTHR48423">
    <property type="entry name" value="INTERLEUKIN-27 RECEPTOR SUBUNIT ALPHA"/>
    <property type="match status" value="1"/>
</dbReference>
<evidence type="ECO:0000256" key="8">
    <source>
        <dbReference type="ARBA" id="ARBA00023170"/>
    </source>
</evidence>
<evidence type="ECO:0000256" key="3">
    <source>
        <dbReference type="ARBA" id="ARBA00022692"/>
    </source>
</evidence>
<name>A0ABD0XB04_UMBPY</name>
<evidence type="ECO:0000256" key="10">
    <source>
        <dbReference type="SAM" id="Phobius"/>
    </source>
</evidence>
<evidence type="ECO:0000256" key="9">
    <source>
        <dbReference type="ARBA" id="ARBA00023180"/>
    </source>
</evidence>
<protein>
    <recommendedName>
        <fullName evidence="11">Fibronectin type-III domain-containing protein</fullName>
    </recommendedName>
</protein>
<keyword evidence="13" id="KW-1185">Reference proteome</keyword>
<dbReference type="GO" id="GO:0005886">
    <property type="term" value="C:plasma membrane"/>
    <property type="evidence" value="ECO:0007669"/>
    <property type="project" value="UniProtKB-ARBA"/>
</dbReference>
<dbReference type="CDD" id="cd00063">
    <property type="entry name" value="FN3"/>
    <property type="match status" value="1"/>
</dbReference>
<dbReference type="SUPFAM" id="SSF49265">
    <property type="entry name" value="Fibronectin type III"/>
    <property type="match status" value="2"/>
</dbReference>
<keyword evidence="5" id="KW-0677">Repeat</keyword>
<dbReference type="InterPro" id="IPR003961">
    <property type="entry name" value="FN3_dom"/>
</dbReference>
<evidence type="ECO:0000256" key="1">
    <source>
        <dbReference type="ARBA" id="ARBA00004479"/>
    </source>
</evidence>
<evidence type="ECO:0000256" key="4">
    <source>
        <dbReference type="ARBA" id="ARBA00022729"/>
    </source>
</evidence>
<dbReference type="SMART" id="SM00060">
    <property type="entry name" value="FN3"/>
    <property type="match status" value="3"/>
</dbReference>
<feature type="transmembrane region" description="Helical" evidence="10">
    <location>
        <begin position="325"/>
        <end position="345"/>
    </location>
</feature>
<proteinExistence type="inferred from homology"/>
<gene>
    <name evidence="12" type="ORF">UPYG_G00178040</name>
</gene>
<feature type="domain" description="Fibronectin type-III" evidence="11">
    <location>
        <begin position="225"/>
        <end position="307"/>
    </location>
</feature>
<evidence type="ECO:0000259" key="11">
    <source>
        <dbReference type="SMART" id="SM00060"/>
    </source>
</evidence>
<keyword evidence="6 10" id="KW-1133">Transmembrane helix</keyword>
<keyword evidence="4" id="KW-0732">Signal</keyword>
<dbReference type="EMBL" id="JAGEUA010000005">
    <property type="protein sequence ID" value="KAL0978932.1"/>
    <property type="molecule type" value="Genomic_DNA"/>
</dbReference>
<dbReference type="InterPro" id="IPR052672">
    <property type="entry name" value="Type1_Cytokine_Rcpt_Type2"/>
</dbReference>
<keyword evidence="3 10" id="KW-0812">Transmembrane</keyword>
<organism evidence="12 13">
    <name type="scientific">Umbra pygmaea</name>
    <name type="common">Eastern mudminnow</name>
    <dbReference type="NCBI Taxonomy" id="75934"/>
    <lineage>
        <taxon>Eukaryota</taxon>
        <taxon>Metazoa</taxon>
        <taxon>Chordata</taxon>
        <taxon>Craniata</taxon>
        <taxon>Vertebrata</taxon>
        <taxon>Euteleostomi</taxon>
        <taxon>Actinopterygii</taxon>
        <taxon>Neopterygii</taxon>
        <taxon>Teleostei</taxon>
        <taxon>Protacanthopterygii</taxon>
        <taxon>Esociformes</taxon>
        <taxon>Umbridae</taxon>
        <taxon>Umbra</taxon>
    </lineage>
</organism>
<dbReference type="PANTHER" id="PTHR48423:SF1">
    <property type="entry name" value="INTERLEUKIN-27 RECEPTOR SUBUNIT ALPHA"/>
    <property type="match status" value="1"/>
</dbReference>
<evidence type="ECO:0000256" key="5">
    <source>
        <dbReference type="ARBA" id="ARBA00022737"/>
    </source>
</evidence>
<evidence type="ECO:0000313" key="12">
    <source>
        <dbReference type="EMBL" id="KAL0978932.1"/>
    </source>
</evidence>
<dbReference type="Proteomes" id="UP001557470">
    <property type="component" value="Unassembled WGS sequence"/>
</dbReference>
<evidence type="ECO:0000256" key="7">
    <source>
        <dbReference type="ARBA" id="ARBA00023136"/>
    </source>
</evidence>
<evidence type="ECO:0000256" key="2">
    <source>
        <dbReference type="ARBA" id="ARBA00008921"/>
    </source>
</evidence>
<dbReference type="Gene3D" id="2.60.40.10">
    <property type="entry name" value="Immunoglobulins"/>
    <property type="match status" value="2"/>
</dbReference>
<comment type="subcellular location">
    <subcellularLocation>
        <location evidence="1">Membrane</location>
        <topology evidence="1">Single-pass type I membrane protein</topology>
    </subcellularLocation>
</comment>